<dbReference type="GO" id="GO:0003735">
    <property type="term" value="F:structural constituent of ribosome"/>
    <property type="evidence" value="ECO:0007669"/>
    <property type="project" value="InterPro"/>
</dbReference>
<dbReference type="GO" id="GO:0003723">
    <property type="term" value="F:RNA binding"/>
    <property type="evidence" value="ECO:0007669"/>
    <property type="project" value="TreeGrafter"/>
</dbReference>
<reference evidence="8" key="1">
    <citation type="journal article" date="2016" name="Am. J. Bot.">
        <title>Hiding in plain sight: Koshicola spirodelophila gen. et sp. nov. (Chaetopeltidales, Chlorophyceae), a novel green alga associated with the aquatic angiosperm Spirodela polyrhiza.</title>
        <authorList>
            <person name="Watanabe S."/>
            <person name="Fucikova K."/>
            <person name="Lewis L.A."/>
            <person name="Lewis P.O."/>
        </authorList>
    </citation>
    <scope>NUCLEOTIDE SEQUENCE</scope>
    <source>
        <strain evidence="8">W1C4</strain>
    </source>
</reference>
<evidence type="ECO:0000256" key="3">
    <source>
        <dbReference type="ARBA" id="ARBA00023274"/>
    </source>
</evidence>
<name>A0A167MFW1_9CHLO</name>
<dbReference type="SUPFAM" id="SSF54211">
    <property type="entry name" value="Ribosomal protein S5 domain 2-like"/>
    <property type="match status" value="2"/>
</dbReference>
<keyword evidence="3 5" id="KW-0687">Ribonucleoprotein</keyword>
<evidence type="ECO:0000256" key="7">
    <source>
        <dbReference type="SAM" id="MobiDB-lite"/>
    </source>
</evidence>
<comment type="similarity">
    <text evidence="1 5 6">Belongs to the universal ribosomal protein uS9 family.</text>
</comment>
<dbReference type="GO" id="GO:0015935">
    <property type="term" value="C:small ribosomal subunit"/>
    <property type="evidence" value="ECO:0007669"/>
    <property type="project" value="TreeGrafter"/>
</dbReference>
<protein>
    <recommendedName>
        <fullName evidence="4 5">Small ribosomal subunit protein uS9c</fullName>
    </recommendedName>
</protein>
<proteinExistence type="inferred from homology"/>
<dbReference type="InterPro" id="IPR000754">
    <property type="entry name" value="Ribosomal_uS9"/>
</dbReference>
<dbReference type="AlphaFoldDB" id="A0A167MFW1"/>
<dbReference type="InterPro" id="IPR020574">
    <property type="entry name" value="Ribosomal_uS9_CS"/>
</dbReference>
<dbReference type="HAMAP" id="MF_00532_B">
    <property type="entry name" value="Ribosomal_uS9_B"/>
    <property type="match status" value="1"/>
</dbReference>
<evidence type="ECO:0000256" key="1">
    <source>
        <dbReference type="ARBA" id="ARBA00005251"/>
    </source>
</evidence>
<dbReference type="InterPro" id="IPR020568">
    <property type="entry name" value="Ribosomal_Su5_D2-typ_SF"/>
</dbReference>
<keyword evidence="8" id="KW-0150">Chloroplast</keyword>
<dbReference type="InterPro" id="IPR014721">
    <property type="entry name" value="Ribsml_uS5_D2-typ_fold_subgr"/>
</dbReference>
<dbReference type="GO" id="GO:0009507">
    <property type="term" value="C:chloroplast"/>
    <property type="evidence" value="ECO:0007669"/>
    <property type="project" value="UniProtKB-SubCell"/>
</dbReference>
<dbReference type="InterPro" id="IPR023035">
    <property type="entry name" value="Ribosomal_uS9_bac/plastid"/>
</dbReference>
<dbReference type="PROSITE" id="PS00360">
    <property type="entry name" value="RIBOSOMAL_S9"/>
    <property type="match status" value="1"/>
</dbReference>
<gene>
    <name evidence="5 8" type="primary">rps9</name>
    <name evidence="8" type="ORF">AM597_91</name>
</gene>
<evidence type="ECO:0000256" key="4">
    <source>
        <dbReference type="ARBA" id="ARBA00035152"/>
    </source>
</evidence>
<organism evidence="8">
    <name type="scientific">Koshicola spirodelophila</name>
    <dbReference type="NCBI Taxonomy" id="1707787"/>
    <lineage>
        <taxon>Eukaryota</taxon>
        <taxon>Viridiplantae</taxon>
        <taxon>Chlorophyta</taxon>
        <taxon>core chlorophytes</taxon>
        <taxon>Chlorophyceae</taxon>
        <taxon>OCC clade</taxon>
        <taxon>Chaetopeltidales</taxon>
        <taxon>Chaetopeltidaceae</taxon>
        <taxon>Koshicola</taxon>
    </lineage>
</organism>
<keyword evidence="8" id="KW-0934">Plastid</keyword>
<dbReference type="PANTHER" id="PTHR21569:SF1">
    <property type="entry name" value="SMALL RIBOSOMAL SUBUNIT PROTEIN US9M"/>
    <property type="match status" value="1"/>
</dbReference>
<dbReference type="PANTHER" id="PTHR21569">
    <property type="entry name" value="RIBOSOMAL PROTEIN S9"/>
    <property type="match status" value="1"/>
</dbReference>
<dbReference type="Gene3D" id="3.30.230.10">
    <property type="match status" value="2"/>
</dbReference>
<evidence type="ECO:0000256" key="2">
    <source>
        <dbReference type="ARBA" id="ARBA00022980"/>
    </source>
</evidence>
<evidence type="ECO:0000256" key="5">
    <source>
        <dbReference type="HAMAP-Rule" id="MF_00532"/>
    </source>
</evidence>
<dbReference type="GO" id="GO:0006412">
    <property type="term" value="P:translation"/>
    <property type="evidence" value="ECO:0007669"/>
    <property type="project" value="UniProtKB-UniRule"/>
</dbReference>
<accession>A0A167MFW1</accession>
<geneLocation type="chloroplast" evidence="8"/>
<dbReference type="Pfam" id="PF00380">
    <property type="entry name" value="Ribosomal_S9"/>
    <property type="match status" value="2"/>
</dbReference>
<feature type="region of interest" description="Disordered" evidence="7">
    <location>
        <begin position="184"/>
        <end position="203"/>
    </location>
</feature>
<comment type="subcellular location">
    <subcellularLocation>
        <location evidence="5">Plastid</location>
        <location evidence="5">Chloroplast</location>
    </subcellularLocation>
</comment>
<dbReference type="EMBL" id="KT713390">
    <property type="protein sequence ID" value="ANB40183.1"/>
    <property type="molecule type" value="Genomic_DNA"/>
</dbReference>
<evidence type="ECO:0000313" key="8">
    <source>
        <dbReference type="EMBL" id="ANB40183.1"/>
    </source>
</evidence>
<evidence type="ECO:0000256" key="6">
    <source>
        <dbReference type="RuleBase" id="RU003815"/>
    </source>
</evidence>
<keyword evidence="2 5" id="KW-0689">Ribosomal protein</keyword>
<sequence>MSYINTNEQIENQESGVSGSLPLVLARGTGRRKEAIAQVKIITGTGQFIINGLSFTSYFQQNPRSVLSVEAPLQELQNLKHLENLPEPSSVQSLLKKPYVDQKTTVFQQSEKTEDTILEAPLSLEDSNNPLSNFDIIVKVRGGGLVGQSDAIKLAVAKAFCDLNPDVRKSLKDKRYLTQDSRIKERRKYGLKKARKAPQYHKR</sequence>